<dbReference type="OrthoDB" id="9795056at2"/>
<organism evidence="1 2">
    <name type="scientific">Polystyrenella longa</name>
    <dbReference type="NCBI Taxonomy" id="2528007"/>
    <lineage>
        <taxon>Bacteria</taxon>
        <taxon>Pseudomonadati</taxon>
        <taxon>Planctomycetota</taxon>
        <taxon>Planctomycetia</taxon>
        <taxon>Planctomycetales</taxon>
        <taxon>Planctomycetaceae</taxon>
        <taxon>Polystyrenella</taxon>
    </lineage>
</organism>
<dbReference type="Pfam" id="PF05974">
    <property type="entry name" value="DUF892"/>
    <property type="match status" value="1"/>
</dbReference>
<proteinExistence type="predicted"/>
<dbReference type="CDD" id="cd07909">
    <property type="entry name" value="YciF"/>
    <property type="match status" value="1"/>
</dbReference>
<accession>A0A518CLH8</accession>
<dbReference type="Proteomes" id="UP000317178">
    <property type="component" value="Chromosome"/>
</dbReference>
<dbReference type="KEGG" id="plon:Pla110_18030"/>
<dbReference type="SUPFAM" id="SSF47240">
    <property type="entry name" value="Ferritin-like"/>
    <property type="match status" value="1"/>
</dbReference>
<protein>
    <submittedName>
        <fullName evidence="1">Uncharacterized protein</fullName>
    </submittedName>
</protein>
<dbReference type="Gene3D" id="1.20.1260.10">
    <property type="match status" value="1"/>
</dbReference>
<dbReference type="AlphaFoldDB" id="A0A518CLH8"/>
<dbReference type="InterPro" id="IPR047114">
    <property type="entry name" value="YciF"/>
</dbReference>
<evidence type="ECO:0000313" key="1">
    <source>
        <dbReference type="EMBL" id="QDU80081.1"/>
    </source>
</evidence>
<dbReference type="InterPro" id="IPR009078">
    <property type="entry name" value="Ferritin-like_SF"/>
</dbReference>
<sequence length="163" mass="18097">MTKMKTLADAFLDELQDVLSAEKQLTKAIPKMAKKASCEKLTKALEDHLEQTKEHVKRVEKAFEETGKPARVKKCAAMAGLIEEAESMMGEEADPDVMDAIIIALAQKVEHYEIATYGTLCTWAKKLGYTNSKEQLGQNLDDEEKADKHLTKLSKAINTAAIE</sequence>
<gene>
    <name evidence="1" type="ORF">Pla110_18030</name>
</gene>
<evidence type="ECO:0000313" key="2">
    <source>
        <dbReference type="Proteomes" id="UP000317178"/>
    </source>
</evidence>
<dbReference type="PANTHER" id="PTHR30565:SF9">
    <property type="entry name" value="PROTEIN YCIF"/>
    <property type="match status" value="1"/>
</dbReference>
<dbReference type="PANTHER" id="PTHR30565">
    <property type="entry name" value="PROTEIN YCIF"/>
    <property type="match status" value="1"/>
</dbReference>
<reference evidence="1 2" key="1">
    <citation type="submission" date="2019-02" db="EMBL/GenBank/DDBJ databases">
        <title>Deep-cultivation of Planctomycetes and their phenomic and genomic characterization uncovers novel biology.</title>
        <authorList>
            <person name="Wiegand S."/>
            <person name="Jogler M."/>
            <person name="Boedeker C."/>
            <person name="Pinto D."/>
            <person name="Vollmers J."/>
            <person name="Rivas-Marin E."/>
            <person name="Kohn T."/>
            <person name="Peeters S.H."/>
            <person name="Heuer A."/>
            <person name="Rast P."/>
            <person name="Oberbeckmann S."/>
            <person name="Bunk B."/>
            <person name="Jeske O."/>
            <person name="Meyerdierks A."/>
            <person name="Storesund J.E."/>
            <person name="Kallscheuer N."/>
            <person name="Luecker S."/>
            <person name="Lage O.M."/>
            <person name="Pohl T."/>
            <person name="Merkel B.J."/>
            <person name="Hornburger P."/>
            <person name="Mueller R.-W."/>
            <person name="Bruemmer F."/>
            <person name="Labrenz M."/>
            <person name="Spormann A.M."/>
            <person name="Op den Camp H."/>
            <person name="Overmann J."/>
            <person name="Amann R."/>
            <person name="Jetten M.S.M."/>
            <person name="Mascher T."/>
            <person name="Medema M.H."/>
            <person name="Devos D.P."/>
            <person name="Kaster A.-K."/>
            <person name="Ovreas L."/>
            <person name="Rohde M."/>
            <person name="Galperin M.Y."/>
            <person name="Jogler C."/>
        </authorList>
    </citation>
    <scope>NUCLEOTIDE SEQUENCE [LARGE SCALE GENOMIC DNA]</scope>
    <source>
        <strain evidence="1 2">Pla110</strain>
    </source>
</reference>
<dbReference type="EMBL" id="CP036281">
    <property type="protein sequence ID" value="QDU80081.1"/>
    <property type="molecule type" value="Genomic_DNA"/>
</dbReference>
<name>A0A518CLH8_9PLAN</name>
<dbReference type="InterPro" id="IPR010287">
    <property type="entry name" value="DUF892_YciF-like"/>
</dbReference>
<keyword evidence="2" id="KW-1185">Reference proteome</keyword>
<dbReference type="RefSeq" id="WP_144995190.1">
    <property type="nucleotide sequence ID" value="NZ_CP036281.1"/>
</dbReference>
<dbReference type="InterPro" id="IPR012347">
    <property type="entry name" value="Ferritin-like"/>
</dbReference>